<reference evidence="2" key="1">
    <citation type="submission" date="2022-11" db="UniProtKB">
        <authorList>
            <consortium name="WormBaseParasite"/>
        </authorList>
    </citation>
    <scope>IDENTIFICATION</scope>
</reference>
<dbReference type="Proteomes" id="UP000887576">
    <property type="component" value="Unplaced"/>
</dbReference>
<proteinExistence type="predicted"/>
<evidence type="ECO:0000313" key="2">
    <source>
        <dbReference type="WBParaSite" id="JU765_v2.g6496.t1"/>
    </source>
</evidence>
<organism evidence="1 2">
    <name type="scientific">Panagrolaimus sp. JU765</name>
    <dbReference type="NCBI Taxonomy" id="591449"/>
    <lineage>
        <taxon>Eukaryota</taxon>
        <taxon>Metazoa</taxon>
        <taxon>Ecdysozoa</taxon>
        <taxon>Nematoda</taxon>
        <taxon>Chromadorea</taxon>
        <taxon>Rhabditida</taxon>
        <taxon>Tylenchina</taxon>
        <taxon>Panagrolaimomorpha</taxon>
        <taxon>Panagrolaimoidea</taxon>
        <taxon>Panagrolaimidae</taxon>
        <taxon>Panagrolaimus</taxon>
    </lineage>
</organism>
<sequence>MYVFNFTILCMQKTSPANGTSAVDNTVAQHIHEHSRFTYTKDDKYWLFAAVAIGSIIGTFPFSILYTKFGARYVFFVAGLVSALATILIPTFADFGVRYFLAMRILQGLAYSADFAAIGVLCARWASLKQSAVFVSILTCFSPFSSVVANPISGAFCNSKWGWPAAYYFHGIIGIVLFILWVIFYTDQPATHKAVSTIELEKIHRNKTQAHINMDSFVPYWQILKNPVIWTVWLNAMADVVSGIFLLTYTPTMLYKALKYDVSATGWLGAIPAAAHIPFKICCGYFSDKIKSFPEHSKMIFFNSLALFVPGVLFIAVCFVPDSLPIIVVLLFSGIHAFLGANCGGFYKCAVLVSRQYSAFVVANIQFIKCLTLFIAPGLVSIFVPDETSKEQWQRIFMLLAAILILSNIVFFFFATAEPAEFTKITRETRRQKSAAKIAPAELASAEAGWQQVSKA</sequence>
<dbReference type="WBParaSite" id="JU765_v2.g6496.t1">
    <property type="protein sequence ID" value="JU765_v2.g6496.t1"/>
    <property type="gene ID" value="JU765_v2.g6496"/>
</dbReference>
<name>A0AC34RG27_9BILA</name>
<accession>A0AC34RG27</accession>
<evidence type="ECO:0000313" key="1">
    <source>
        <dbReference type="Proteomes" id="UP000887576"/>
    </source>
</evidence>
<protein>
    <submittedName>
        <fullName evidence="2">Major facilitator superfamily (MFS) profile domain-containing protein</fullName>
    </submittedName>
</protein>